<feature type="region of interest" description="Disordered" evidence="1">
    <location>
        <begin position="1"/>
        <end position="23"/>
    </location>
</feature>
<organism evidence="2 3">
    <name type="scientific">Pleurodeles waltl</name>
    <name type="common">Iberian ribbed newt</name>
    <dbReference type="NCBI Taxonomy" id="8319"/>
    <lineage>
        <taxon>Eukaryota</taxon>
        <taxon>Metazoa</taxon>
        <taxon>Chordata</taxon>
        <taxon>Craniata</taxon>
        <taxon>Vertebrata</taxon>
        <taxon>Euteleostomi</taxon>
        <taxon>Amphibia</taxon>
        <taxon>Batrachia</taxon>
        <taxon>Caudata</taxon>
        <taxon>Salamandroidea</taxon>
        <taxon>Salamandridae</taxon>
        <taxon>Pleurodelinae</taxon>
        <taxon>Pleurodeles</taxon>
    </lineage>
</organism>
<keyword evidence="3" id="KW-1185">Reference proteome</keyword>
<comment type="caution">
    <text evidence="2">The sequence shown here is derived from an EMBL/GenBank/DDBJ whole genome shotgun (WGS) entry which is preliminary data.</text>
</comment>
<evidence type="ECO:0000256" key="1">
    <source>
        <dbReference type="SAM" id="MobiDB-lite"/>
    </source>
</evidence>
<evidence type="ECO:0000313" key="2">
    <source>
        <dbReference type="EMBL" id="KAJ1193514.1"/>
    </source>
</evidence>
<dbReference type="EMBL" id="JANPWB010000004">
    <property type="protein sequence ID" value="KAJ1193514.1"/>
    <property type="molecule type" value="Genomic_DNA"/>
</dbReference>
<feature type="region of interest" description="Disordered" evidence="1">
    <location>
        <begin position="49"/>
        <end position="78"/>
    </location>
</feature>
<gene>
    <name evidence="2" type="ORF">NDU88_002811</name>
</gene>
<accession>A0AAV7UYS5</accession>
<feature type="compositionally biased region" description="Low complexity" evidence="1">
    <location>
        <begin position="1"/>
        <end position="18"/>
    </location>
</feature>
<protein>
    <submittedName>
        <fullName evidence="2">Uncharacterized protein</fullName>
    </submittedName>
</protein>
<reference evidence="2" key="1">
    <citation type="journal article" date="2022" name="bioRxiv">
        <title>Sequencing and chromosome-scale assembly of the giantPleurodeles waltlgenome.</title>
        <authorList>
            <person name="Brown T."/>
            <person name="Elewa A."/>
            <person name="Iarovenko S."/>
            <person name="Subramanian E."/>
            <person name="Araus A.J."/>
            <person name="Petzold A."/>
            <person name="Susuki M."/>
            <person name="Suzuki K.-i.T."/>
            <person name="Hayashi T."/>
            <person name="Toyoda A."/>
            <person name="Oliveira C."/>
            <person name="Osipova E."/>
            <person name="Leigh N.D."/>
            <person name="Simon A."/>
            <person name="Yun M.H."/>
        </authorList>
    </citation>
    <scope>NUCLEOTIDE SEQUENCE</scope>
    <source>
        <strain evidence="2">20211129_DDA</strain>
        <tissue evidence="2">Liver</tissue>
    </source>
</reference>
<name>A0AAV7UYS5_PLEWA</name>
<dbReference type="AlphaFoldDB" id="A0AAV7UYS5"/>
<proteinExistence type="predicted"/>
<sequence length="198" mass="20847">MPAGPESRRSPASSGRSPWATAGRATQFQSRFWRGGGAAAGTRLGPCLGGQWRRGASPRTDVQRNAAGAGRSPDTGEHLEVGARLGASSGWRQDGCVFCHLDSLRPGTLEVPGPSWLLLIWLIDGVCHSLYGDPAELGRPGNAASGLRRTLAGPDLGSAVNGLTPGPGFEPLDVDDLRRHRMLMLSLCLSKGNEVMLL</sequence>
<dbReference type="Proteomes" id="UP001066276">
    <property type="component" value="Chromosome 2_2"/>
</dbReference>
<evidence type="ECO:0000313" key="3">
    <source>
        <dbReference type="Proteomes" id="UP001066276"/>
    </source>
</evidence>